<accession>A0A502GR56</accession>
<keyword evidence="2 6" id="KW-0349">Heme</keyword>
<keyword evidence="10" id="KW-1185">Reference proteome</keyword>
<dbReference type="InterPro" id="IPR025992">
    <property type="entry name" value="Haem-bd"/>
</dbReference>
<evidence type="ECO:0000256" key="7">
    <source>
        <dbReference type="SAM" id="Phobius"/>
    </source>
</evidence>
<dbReference type="FunFam" id="1.10.760.10:FF:000007">
    <property type="entry name" value="Cytochrome c peroxidase"/>
    <property type="match status" value="1"/>
</dbReference>
<dbReference type="Gene3D" id="1.10.760.10">
    <property type="entry name" value="Cytochrome c-like domain"/>
    <property type="match status" value="2"/>
</dbReference>
<evidence type="ECO:0000256" key="5">
    <source>
        <dbReference type="ARBA" id="ARBA00023004"/>
    </source>
</evidence>
<dbReference type="InterPro" id="IPR036909">
    <property type="entry name" value="Cyt_c-like_dom_sf"/>
</dbReference>
<reference evidence="9 10" key="1">
    <citation type="journal article" date="2019" name="Environ. Microbiol.">
        <title>Species interactions and distinct microbial communities in high Arctic permafrost affected cryosols are associated with the CH4 and CO2 gas fluxes.</title>
        <authorList>
            <person name="Altshuler I."/>
            <person name="Hamel J."/>
            <person name="Turney S."/>
            <person name="Magnuson E."/>
            <person name="Levesque R."/>
            <person name="Greer C."/>
            <person name="Whyte L.G."/>
        </authorList>
    </citation>
    <scope>NUCLEOTIDE SEQUENCE [LARGE SCALE GENOMIC DNA]</scope>
    <source>
        <strain evidence="9 10">E4</strain>
    </source>
</reference>
<dbReference type="GO" id="GO:0020037">
    <property type="term" value="F:heme binding"/>
    <property type="evidence" value="ECO:0007669"/>
    <property type="project" value="InterPro"/>
</dbReference>
<keyword evidence="7" id="KW-0472">Membrane</keyword>
<dbReference type="Proteomes" id="UP000317663">
    <property type="component" value="Unassembled WGS sequence"/>
</dbReference>
<keyword evidence="3 6" id="KW-0479">Metal-binding</keyword>
<keyword evidence="9" id="KW-0575">Peroxidase</keyword>
<dbReference type="PANTHER" id="PTHR30600">
    <property type="entry name" value="CYTOCHROME C PEROXIDASE-RELATED"/>
    <property type="match status" value="1"/>
</dbReference>
<evidence type="ECO:0000313" key="9">
    <source>
        <dbReference type="EMBL" id="TPG64195.1"/>
    </source>
</evidence>
<dbReference type="InterPro" id="IPR004852">
    <property type="entry name" value="Di-haem_cyt_c_peroxidsae"/>
</dbReference>
<feature type="domain" description="Cytochrome c" evidence="8">
    <location>
        <begin position="41"/>
        <end position="154"/>
    </location>
</feature>
<evidence type="ECO:0000313" key="10">
    <source>
        <dbReference type="Proteomes" id="UP000317663"/>
    </source>
</evidence>
<comment type="subcellular location">
    <subcellularLocation>
        <location evidence="1">Cell envelope</location>
    </subcellularLocation>
</comment>
<keyword evidence="5 6" id="KW-0408">Iron</keyword>
<dbReference type="GO" id="GO:0030313">
    <property type="term" value="C:cell envelope"/>
    <property type="evidence" value="ECO:0007669"/>
    <property type="project" value="UniProtKB-SubCell"/>
</dbReference>
<keyword evidence="4" id="KW-0560">Oxidoreductase</keyword>
<dbReference type="PANTHER" id="PTHR30600:SF7">
    <property type="entry name" value="CYTOCHROME C PEROXIDASE-RELATED"/>
    <property type="match status" value="1"/>
</dbReference>
<evidence type="ECO:0000256" key="3">
    <source>
        <dbReference type="ARBA" id="ARBA00022723"/>
    </source>
</evidence>
<dbReference type="OrthoDB" id="9805202at2"/>
<dbReference type="Pfam" id="PF00034">
    <property type="entry name" value="Cytochrom_C"/>
    <property type="match status" value="1"/>
</dbReference>
<dbReference type="RefSeq" id="WP_140470709.1">
    <property type="nucleotide sequence ID" value="NZ_RCZD01000002.1"/>
</dbReference>
<organism evidence="9 10">
    <name type="scientific">Ewingella americana</name>
    <dbReference type="NCBI Taxonomy" id="41202"/>
    <lineage>
        <taxon>Bacteria</taxon>
        <taxon>Pseudomonadati</taxon>
        <taxon>Pseudomonadota</taxon>
        <taxon>Gammaproteobacteria</taxon>
        <taxon>Enterobacterales</taxon>
        <taxon>Yersiniaceae</taxon>
        <taxon>Ewingella</taxon>
    </lineage>
</organism>
<feature type="transmembrane region" description="Helical" evidence="7">
    <location>
        <begin position="7"/>
        <end position="27"/>
    </location>
</feature>
<dbReference type="SUPFAM" id="SSF46626">
    <property type="entry name" value="Cytochrome c"/>
    <property type="match status" value="2"/>
</dbReference>
<evidence type="ECO:0000256" key="2">
    <source>
        <dbReference type="ARBA" id="ARBA00022617"/>
    </source>
</evidence>
<keyword evidence="7" id="KW-1133">Transmembrane helix</keyword>
<dbReference type="GO" id="GO:0009055">
    <property type="term" value="F:electron transfer activity"/>
    <property type="evidence" value="ECO:0007669"/>
    <property type="project" value="InterPro"/>
</dbReference>
<protein>
    <submittedName>
        <fullName evidence="9">Cytochrome-c peroxidase</fullName>
    </submittedName>
</protein>
<dbReference type="GO" id="GO:0046872">
    <property type="term" value="F:metal ion binding"/>
    <property type="evidence" value="ECO:0007669"/>
    <property type="project" value="UniProtKB-KW"/>
</dbReference>
<evidence type="ECO:0000259" key="8">
    <source>
        <dbReference type="PROSITE" id="PS51007"/>
    </source>
</evidence>
<dbReference type="InterPro" id="IPR051395">
    <property type="entry name" value="Cytochrome_c_Peroxidase/MauG"/>
</dbReference>
<proteinExistence type="predicted"/>
<gene>
    <name evidence="9" type="ORF">EAH77_05095</name>
</gene>
<sequence>MTKTKKIIAGAVLAGGLCYLGTVVYVYHFDTQRSGVSPAAGLTPENAKILKTLNQKGCDYCHTPSTPLPFYASLPVAKQLMDYDIRTGTKLFDLQPIRKSLLEGTAAPEADLAKIEWVMQYNAMPPTRYTALHWAGKMTQAERDDILGWVKYQRQTYYSTPGGAVKWQNEPVQILPNSLSVDGNKVALGTRLFHDPRLSGDGTVSCASCHALASGGVDSRKTSIGIRGQTGPINAPTVFNAAFNHQQFWDGRAGDLQAQAGGPPLNPKEMGSASWDEIIAKLDQDAGLKAKFFESYPQGLTASTITDAISEFEKTLLTPDSPFDLYLRGDEHAIITQQAHGYQLFKQNKCATCHTGKTLGGQSYEPLGLRKDYFNAEITDADIGRLNVTKNERDRFRQKVPTLRNVTLTAPYFHRGDVATLDEAVKQMMVYQVGETPSQQDVDDIVAFLGSLQGHYQPYVLMRN</sequence>
<dbReference type="Pfam" id="PF03150">
    <property type="entry name" value="CCP_MauG"/>
    <property type="match status" value="1"/>
</dbReference>
<name>A0A502GR56_9GAMM</name>
<keyword evidence="7" id="KW-0812">Transmembrane</keyword>
<dbReference type="PROSITE" id="PS51007">
    <property type="entry name" value="CYTC"/>
    <property type="match status" value="3"/>
</dbReference>
<dbReference type="GO" id="GO:0004130">
    <property type="term" value="F:cytochrome-c peroxidase activity"/>
    <property type="evidence" value="ECO:0007669"/>
    <property type="project" value="TreeGrafter"/>
</dbReference>
<comment type="caution">
    <text evidence="9">The sequence shown here is derived from an EMBL/GenBank/DDBJ whole genome shotgun (WGS) entry which is preliminary data.</text>
</comment>
<dbReference type="Pfam" id="PF14376">
    <property type="entry name" value="Haem_bd"/>
    <property type="match status" value="1"/>
</dbReference>
<feature type="domain" description="Cytochrome c" evidence="8">
    <location>
        <begin position="336"/>
        <end position="453"/>
    </location>
</feature>
<evidence type="ECO:0000256" key="1">
    <source>
        <dbReference type="ARBA" id="ARBA00004196"/>
    </source>
</evidence>
<feature type="domain" description="Cytochrome c" evidence="8">
    <location>
        <begin position="184"/>
        <end position="286"/>
    </location>
</feature>
<dbReference type="InterPro" id="IPR009056">
    <property type="entry name" value="Cyt_c-like_dom"/>
</dbReference>
<dbReference type="AlphaFoldDB" id="A0A502GR56"/>
<dbReference type="SMART" id="SM01235">
    <property type="entry name" value="Haem_bd"/>
    <property type="match status" value="1"/>
</dbReference>
<evidence type="ECO:0000256" key="4">
    <source>
        <dbReference type="ARBA" id="ARBA00023002"/>
    </source>
</evidence>
<evidence type="ECO:0000256" key="6">
    <source>
        <dbReference type="PROSITE-ProRule" id="PRU00433"/>
    </source>
</evidence>
<dbReference type="EMBL" id="RCZD01000002">
    <property type="protein sequence ID" value="TPG64195.1"/>
    <property type="molecule type" value="Genomic_DNA"/>
</dbReference>